<dbReference type="GO" id="GO:0016301">
    <property type="term" value="F:kinase activity"/>
    <property type="evidence" value="ECO:0007669"/>
    <property type="project" value="UniProtKB-KW"/>
</dbReference>
<sequence>MITTRFNEPWLYDPRQPRLSDYASDIDDDLVPDLEPELEQIGEHQRRLWANGRNACLLVFHGLDASGKDSLIRTLATYMDPAGFHAWSFSRPNELERAHDFLWRVVSYLPALGELTAFNRSHHEAVMAERLWPVRDEDHYNWQARYAAIRAFEQHLVQEGTTVIKVWLELSPGEHRRRLLKRLDKPRKRWKFDRSDIEAWRRREEYLAAVEEGIAATHTPEAPWLIIPGDRKPVARALVARIVAEQLMHLAPDYPEYDEGVLEQYRALLKDEEGGKGK</sequence>
<evidence type="ECO:0000313" key="2">
    <source>
        <dbReference type="EMBL" id="MFC4258039.1"/>
    </source>
</evidence>
<reference evidence="3" key="1">
    <citation type="journal article" date="2019" name="Int. J. Syst. Evol. Microbiol.">
        <title>The Global Catalogue of Microorganisms (GCM) 10K type strain sequencing project: providing services to taxonomists for standard genome sequencing and annotation.</title>
        <authorList>
            <consortium name="The Broad Institute Genomics Platform"/>
            <consortium name="The Broad Institute Genome Sequencing Center for Infectious Disease"/>
            <person name="Wu L."/>
            <person name="Ma J."/>
        </authorList>
    </citation>
    <scope>NUCLEOTIDE SEQUENCE [LARGE SCALE GENOMIC DNA]</scope>
    <source>
        <strain evidence="3">CECT 7297</strain>
    </source>
</reference>
<evidence type="ECO:0000313" key="3">
    <source>
        <dbReference type="Proteomes" id="UP001595798"/>
    </source>
</evidence>
<dbReference type="Pfam" id="PF03976">
    <property type="entry name" value="PPK2"/>
    <property type="match status" value="1"/>
</dbReference>
<dbReference type="EMBL" id="JBHSDI010000001">
    <property type="protein sequence ID" value="MFC4258039.1"/>
    <property type="molecule type" value="Genomic_DNA"/>
</dbReference>
<dbReference type="PANTHER" id="PTHR34383:SF3">
    <property type="entry name" value="POLYPHOSPHATE:AMP PHOSPHOTRANSFERASE"/>
    <property type="match status" value="1"/>
</dbReference>
<feature type="domain" description="Polyphosphate kinase-2-related" evidence="1">
    <location>
        <begin position="42"/>
        <end position="247"/>
    </location>
</feature>
<gene>
    <name evidence="2" type="ORF">ACFOZ5_03210</name>
</gene>
<organism evidence="2 3">
    <name type="scientific">Marinobacter lacisalsi</name>
    <dbReference type="NCBI Taxonomy" id="475979"/>
    <lineage>
        <taxon>Bacteria</taxon>
        <taxon>Pseudomonadati</taxon>
        <taxon>Pseudomonadota</taxon>
        <taxon>Gammaproteobacteria</taxon>
        <taxon>Pseudomonadales</taxon>
        <taxon>Marinobacteraceae</taxon>
        <taxon>Marinobacter</taxon>
    </lineage>
</organism>
<comment type="caution">
    <text evidence="2">The sequence shown here is derived from an EMBL/GenBank/DDBJ whole genome shotgun (WGS) entry which is preliminary data.</text>
</comment>
<dbReference type="InterPro" id="IPR022488">
    <property type="entry name" value="PPK2-related"/>
</dbReference>
<dbReference type="Proteomes" id="UP001595798">
    <property type="component" value="Unassembled WGS sequence"/>
</dbReference>
<dbReference type="PANTHER" id="PTHR34383">
    <property type="entry name" value="POLYPHOSPHATE:AMP PHOSPHOTRANSFERASE-RELATED"/>
    <property type="match status" value="1"/>
</dbReference>
<dbReference type="Gene3D" id="3.40.50.300">
    <property type="entry name" value="P-loop containing nucleotide triphosphate hydrolases"/>
    <property type="match status" value="1"/>
</dbReference>
<keyword evidence="2" id="KW-0418">Kinase</keyword>
<proteinExistence type="predicted"/>
<keyword evidence="3" id="KW-1185">Reference proteome</keyword>
<evidence type="ECO:0000259" key="1">
    <source>
        <dbReference type="Pfam" id="PF03976"/>
    </source>
</evidence>
<protein>
    <submittedName>
        <fullName evidence="2">Polyphosphate kinase 2 family protein</fullName>
    </submittedName>
</protein>
<dbReference type="SUPFAM" id="SSF52540">
    <property type="entry name" value="P-loop containing nucleoside triphosphate hydrolases"/>
    <property type="match status" value="1"/>
</dbReference>
<name>A0ABV8QDM7_9GAMM</name>
<dbReference type="RefSeq" id="WP_379885373.1">
    <property type="nucleotide sequence ID" value="NZ_JBHSDI010000001.1"/>
</dbReference>
<dbReference type="InterPro" id="IPR027417">
    <property type="entry name" value="P-loop_NTPase"/>
</dbReference>
<accession>A0ABV8QDM7</accession>
<keyword evidence="2" id="KW-0808">Transferase</keyword>